<dbReference type="EMBL" id="JGYP01000002">
    <property type="protein sequence ID" value="KFI45388.1"/>
    <property type="molecule type" value="Genomic_DNA"/>
</dbReference>
<accession>A0A086ZFT8</accession>
<dbReference type="Gene3D" id="3.30.70.2390">
    <property type="match status" value="1"/>
</dbReference>
<evidence type="ECO:0000256" key="2">
    <source>
        <dbReference type="SAM" id="Phobius"/>
    </source>
</evidence>
<name>A0A086ZFT8_9BIFI</name>
<organism evidence="4 5">
    <name type="scientific">Bifidobacterium bohemicum DSM 22767</name>
    <dbReference type="NCBI Taxonomy" id="1437606"/>
    <lineage>
        <taxon>Bacteria</taxon>
        <taxon>Bacillati</taxon>
        <taxon>Actinomycetota</taxon>
        <taxon>Actinomycetes</taxon>
        <taxon>Bifidobacteriales</taxon>
        <taxon>Bifidobacteriaceae</taxon>
        <taxon>Bifidobacterium</taxon>
    </lineage>
</organism>
<dbReference type="Proteomes" id="UP000029096">
    <property type="component" value="Unassembled WGS sequence"/>
</dbReference>
<gene>
    <name evidence="4" type="ORF">BBOH_1203</name>
</gene>
<dbReference type="RefSeq" id="WP_033521183.1">
    <property type="nucleotide sequence ID" value="NZ_JDUS01000005.1"/>
</dbReference>
<evidence type="ECO:0000313" key="5">
    <source>
        <dbReference type="Proteomes" id="UP000029096"/>
    </source>
</evidence>
<feature type="compositionally biased region" description="Basic and acidic residues" evidence="1">
    <location>
        <begin position="79"/>
        <end position="108"/>
    </location>
</feature>
<feature type="compositionally biased region" description="Polar residues" evidence="1">
    <location>
        <begin position="109"/>
        <end position="126"/>
    </location>
</feature>
<evidence type="ECO:0000313" key="4">
    <source>
        <dbReference type="EMBL" id="KFI45388.1"/>
    </source>
</evidence>
<feature type="region of interest" description="Disordered" evidence="1">
    <location>
        <begin position="70"/>
        <end position="126"/>
    </location>
</feature>
<sequence length="211" mass="22591">MTQNKRDLGDFSQEDIFDNPPEGPIGVHRGSPSLLRQAIPFIVLLIVSVLAGLLVWGFYSGELSKVFVRPEASSQTVARKREEPKSEKKDSAKKEKGGNEKGTDKNDASADSNQTQQQTPVATVNKQTDVQVVNASGINGYAAEKKTQLNQAGYTNVSADNPSGQVPDESVVWYGGEADKATAQDIATSLGIGKVEQQTGIAHPIVVVLKN</sequence>
<dbReference type="OrthoDB" id="3242784at2"/>
<reference evidence="4 5" key="1">
    <citation type="submission" date="2014-03" db="EMBL/GenBank/DDBJ databases">
        <title>Genomics of Bifidobacteria.</title>
        <authorList>
            <person name="Ventura M."/>
            <person name="Milani C."/>
            <person name="Lugli G.A."/>
        </authorList>
    </citation>
    <scope>NUCLEOTIDE SEQUENCE [LARGE SCALE GENOMIC DNA]</scope>
    <source>
        <strain evidence="4 5">DSM 22767</strain>
    </source>
</reference>
<dbReference type="eggNOG" id="ENOG50330SA">
    <property type="taxonomic scope" value="Bacteria"/>
</dbReference>
<keyword evidence="2" id="KW-0812">Transmembrane</keyword>
<dbReference type="AlphaFoldDB" id="A0A086ZFT8"/>
<feature type="region of interest" description="Disordered" evidence="1">
    <location>
        <begin position="1"/>
        <end position="25"/>
    </location>
</feature>
<evidence type="ECO:0000256" key="1">
    <source>
        <dbReference type="SAM" id="MobiDB-lite"/>
    </source>
</evidence>
<dbReference type="Pfam" id="PF13399">
    <property type="entry name" value="LytR_C"/>
    <property type="match status" value="1"/>
</dbReference>
<keyword evidence="2" id="KW-1133">Transmembrane helix</keyword>
<dbReference type="InterPro" id="IPR027381">
    <property type="entry name" value="LytR/CpsA/Psr_C"/>
</dbReference>
<protein>
    <recommendedName>
        <fullName evidence="3">LytR/CpsA/Psr regulator C-terminal domain-containing protein</fullName>
    </recommendedName>
</protein>
<feature type="transmembrane region" description="Helical" evidence="2">
    <location>
        <begin position="38"/>
        <end position="59"/>
    </location>
</feature>
<comment type="caution">
    <text evidence="4">The sequence shown here is derived from an EMBL/GenBank/DDBJ whole genome shotgun (WGS) entry which is preliminary data.</text>
</comment>
<proteinExistence type="predicted"/>
<evidence type="ECO:0000259" key="3">
    <source>
        <dbReference type="Pfam" id="PF13399"/>
    </source>
</evidence>
<feature type="domain" description="LytR/CpsA/Psr regulator C-terminal" evidence="3">
    <location>
        <begin position="128"/>
        <end position="209"/>
    </location>
</feature>
<keyword evidence="2" id="KW-0472">Membrane</keyword>
<dbReference type="STRING" id="1437606.BBOH_1203"/>
<keyword evidence="5" id="KW-1185">Reference proteome</keyword>